<proteinExistence type="predicted"/>
<protein>
    <submittedName>
        <fullName evidence="1">Uncharacterized protein</fullName>
    </submittedName>
</protein>
<comment type="caution">
    <text evidence="1">The sequence shown here is derived from an EMBL/GenBank/DDBJ whole genome shotgun (WGS) entry which is preliminary data.</text>
</comment>
<reference evidence="1 2" key="1">
    <citation type="journal article" date="2019" name="New Phytol.">
        <title>Comparative genomics reveals unique wood-decay strategies and fruiting body development in the Schizophyllaceae.</title>
        <authorList>
            <person name="Almasi E."/>
            <person name="Sahu N."/>
            <person name="Krizsan K."/>
            <person name="Balint B."/>
            <person name="Kovacs G.M."/>
            <person name="Kiss B."/>
            <person name="Cseklye J."/>
            <person name="Drula E."/>
            <person name="Henrissat B."/>
            <person name="Nagy I."/>
            <person name="Chovatia M."/>
            <person name="Adam C."/>
            <person name="LaButti K."/>
            <person name="Lipzen A."/>
            <person name="Riley R."/>
            <person name="Grigoriev I.V."/>
            <person name="Nagy L.G."/>
        </authorList>
    </citation>
    <scope>NUCLEOTIDE SEQUENCE [LARGE SCALE GENOMIC DNA]</scope>
    <source>
        <strain evidence="1 2">NL-1724</strain>
    </source>
</reference>
<dbReference type="AlphaFoldDB" id="A0A550CP88"/>
<organism evidence="1 2">
    <name type="scientific">Schizophyllum amplum</name>
    <dbReference type="NCBI Taxonomy" id="97359"/>
    <lineage>
        <taxon>Eukaryota</taxon>
        <taxon>Fungi</taxon>
        <taxon>Dikarya</taxon>
        <taxon>Basidiomycota</taxon>
        <taxon>Agaricomycotina</taxon>
        <taxon>Agaricomycetes</taxon>
        <taxon>Agaricomycetidae</taxon>
        <taxon>Agaricales</taxon>
        <taxon>Schizophyllaceae</taxon>
        <taxon>Schizophyllum</taxon>
    </lineage>
</organism>
<evidence type="ECO:0000313" key="2">
    <source>
        <dbReference type="Proteomes" id="UP000320762"/>
    </source>
</evidence>
<dbReference type="Proteomes" id="UP000320762">
    <property type="component" value="Unassembled WGS sequence"/>
</dbReference>
<gene>
    <name evidence="1" type="ORF">BD626DRAFT_396802</name>
</gene>
<dbReference type="OrthoDB" id="2393824at2759"/>
<name>A0A550CP88_9AGAR</name>
<keyword evidence="2" id="KW-1185">Reference proteome</keyword>
<sequence length="845" mass="94436">MAVDEAHEILQRAQEENSDPAVVLSEVLVVLFRQRLLPLDPYYVSVSACCSILSARPDIHLLLGTAIEEQNWDILLTSGKSLYLLTLKDADMRSQKPQCQVDFAVEDKINTFLDTYATLLTVYARSDSGPPLWVPDDEVPDVPASYTRFITSLRIPDIGDDDPCLLLHGLGNMLEGQSLSARLQNIFRPGHHTLYINSTASGKTRSVLEGLSRNWGVYFPYIGHSASLGSSELPVQFDMNLNRFKKPAPGVQPDVWQTQGVAANVQVARRLAALVLFARLIIFKTYLEALPDAHDPKHRKRWLLLQVSSSTMVGRQPFQELPFRLREAIDCSPGYIEHRLADTLLRIRALLGRDEPIYCVLEDAQGASNYHADRFRPSSALREITRCWEGLEGLTLVICGTPFDVTPFRQPGVQYRLCTDTGSFDNRDDQAAYVRRYLPPELATSDTGRKLVDRICLWLRGRYRLTSSFVNCLLATRYSEPHTLLSAFIAANAGVEPGDGPMRMDSLEDYAKLHILDDDALLIAQAVVQRVMTLGQESVKITEDCMHMVSLVFARFTNADGTEAVIDEPFFVFPVVRLLFREWGPLSGFLHMRHATSLDAMPSRLPFHLAVVPLLLLASRRKQPLSHLLEFDDPQHPWANQTYNLVRLSSSEGQLRAQPYISPFPEEDDLEPWATESPDWLQHTRPEPFCVASGFSHADLIFAVQLASGELLYVALKIMLKNDAIDVSAENIEQSLARMTPDHIFEVCVPNAPPSTRPRFSEVPNVGSLPVLRAFATFPKATKVKVLARNPLPSPTAVLNLPALQALSAGIPYPPILRRVAAALIPPRQRRMVGDASLCIEVEDD</sequence>
<dbReference type="EMBL" id="VDMD01000003">
    <property type="protein sequence ID" value="TRM66623.1"/>
    <property type="molecule type" value="Genomic_DNA"/>
</dbReference>
<evidence type="ECO:0000313" key="1">
    <source>
        <dbReference type="EMBL" id="TRM66623.1"/>
    </source>
</evidence>
<accession>A0A550CP88</accession>